<gene>
    <name evidence="1" type="ORF">QAD02_002387</name>
</gene>
<dbReference type="EMBL" id="CM056743">
    <property type="protein sequence ID" value="KAJ8671128.1"/>
    <property type="molecule type" value="Genomic_DNA"/>
</dbReference>
<protein>
    <submittedName>
        <fullName evidence="1">Uncharacterized protein</fullName>
    </submittedName>
</protein>
<accession>A0ACC2NJP5</accession>
<evidence type="ECO:0000313" key="1">
    <source>
        <dbReference type="EMBL" id="KAJ8671128.1"/>
    </source>
</evidence>
<sequence length="284" mass="31609">MANGAPQTYDLHGDPTTIAQIQAKMFRTITELSGLIVPMYLQQLLKALGHANSVSHLLRVEDEDIHEMEAFARSSNYELPPNCIDCDEATTDCLDKMTISFSGSAITPSAAAVCPACQVTMKIPRVNGRWKTSNFNRHFVKYHLKANAEESDESSKTLPRKRRRQGRRRRQDDGTRSAENLPAPTGPALDQEHPLYAPEGGRDLPRDTEHSSQSISQDEEESVSTIAETTTLVSASVSCIPTFSTSTPKSDFGKVDDIIRSHKMDFLYLYNFETLSTNTICHQD</sequence>
<keyword evidence="2" id="KW-1185">Reference proteome</keyword>
<proteinExistence type="predicted"/>
<evidence type="ECO:0000313" key="2">
    <source>
        <dbReference type="Proteomes" id="UP001239111"/>
    </source>
</evidence>
<dbReference type="Proteomes" id="UP001239111">
    <property type="component" value="Chromosome 3"/>
</dbReference>
<organism evidence="1 2">
    <name type="scientific">Eretmocerus hayati</name>
    <dbReference type="NCBI Taxonomy" id="131215"/>
    <lineage>
        <taxon>Eukaryota</taxon>
        <taxon>Metazoa</taxon>
        <taxon>Ecdysozoa</taxon>
        <taxon>Arthropoda</taxon>
        <taxon>Hexapoda</taxon>
        <taxon>Insecta</taxon>
        <taxon>Pterygota</taxon>
        <taxon>Neoptera</taxon>
        <taxon>Endopterygota</taxon>
        <taxon>Hymenoptera</taxon>
        <taxon>Apocrita</taxon>
        <taxon>Proctotrupomorpha</taxon>
        <taxon>Chalcidoidea</taxon>
        <taxon>Aphelinidae</taxon>
        <taxon>Aphelininae</taxon>
        <taxon>Eretmocerus</taxon>
    </lineage>
</organism>
<reference evidence="1" key="1">
    <citation type="submission" date="2023-04" db="EMBL/GenBank/DDBJ databases">
        <title>A chromosome-level genome assembly of the parasitoid wasp Eretmocerus hayati.</title>
        <authorList>
            <person name="Zhong Y."/>
            <person name="Liu S."/>
            <person name="Liu Y."/>
        </authorList>
    </citation>
    <scope>NUCLEOTIDE SEQUENCE</scope>
    <source>
        <strain evidence="1">ZJU_SS_LIU_2023</strain>
    </source>
</reference>
<comment type="caution">
    <text evidence="1">The sequence shown here is derived from an EMBL/GenBank/DDBJ whole genome shotgun (WGS) entry which is preliminary data.</text>
</comment>
<name>A0ACC2NJP5_9HYME</name>